<sequence>MHHQIRHASRDELDAIIDWAAREGWNPGLDDAAAFWAADSEGYWVAEREDKLAASISLVRYDENYAFLGFYITAPDFRRQGIGSQMWQQALAAAGQRIVGLDGVVAEQENYRRSGFVLAHANIRYGGIIDVVEPPGTDLVEVAPVHMPMLIDYDRVFMPARRDAFLTEWLRQGRTRRSIVLLRDGAIAGYGTLRACRQGYRIGPLFSESETTADLVFRKLAATVKGEEVYLDIPEPNVSARALCERYNMKPVFETARMYRGIAPDLPLARIYGITTFELG</sequence>
<dbReference type="PANTHER" id="PTHR47237:SF1">
    <property type="entry name" value="SLL0310 PROTEIN"/>
    <property type="match status" value="1"/>
</dbReference>
<dbReference type="GO" id="GO:0016747">
    <property type="term" value="F:acyltransferase activity, transferring groups other than amino-acyl groups"/>
    <property type="evidence" value="ECO:0007669"/>
    <property type="project" value="InterPro"/>
</dbReference>
<dbReference type="Gene3D" id="3.40.630.90">
    <property type="match status" value="1"/>
</dbReference>
<accession>A0A0L8C5C1</accession>
<dbReference type="EMBL" id="LGAP01000001">
    <property type="protein sequence ID" value="KOF22112.1"/>
    <property type="molecule type" value="Genomic_DNA"/>
</dbReference>
<name>A0A0L8C5C1_ENSAD</name>
<dbReference type="AlphaFoldDB" id="A0A0L8C5C1"/>
<dbReference type="Pfam" id="PF00583">
    <property type="entry name" value="Acetyltransf_1"/>
    <property type="match status" value="1"/>
</dbReference>
<reference evidence="3" key="1">
    <citation type="submission" date="2015-07" db="EMBL/GenBank/DDBJ databases">
        <title>Whole genome sequence of an Ensifer adhaerens strain isolated from a cave pool in the Wind Cave National Park.</title>
        <authorList>
            <person name="Eng W.W.H."/>
            <person name="Gan H.M."/>
            <person name="Barton H.A."/>
            <person name="Savka M.A."/>
        </authorList>
    </citation>
    <scope>NUCLEOTIDE SEQUENCE [LARGE SCALE GENOMIC DNA]</scope>
    <source>
        <strain evidence="3">SD006</strain>
    </source>
</reference>
<dbReference type="InterPro" id="IPR000182">
    <property type="entry name" value="GNAT_dom"/>
</dbReference>
<keyword evidence="2" id="KW-0808">Transferase</keyword>
<dbReference type="PATRIC" id="fig|106592.7.peg.147"/>
<dbReference type="SUPFAM" id="SSF55729">
    <property type="entry name" value="Acyl-CoA N-acyltransferases (Nat)"/>
    <property type="match status" value="1"/>
</dbReference>
<protein>
    <submittedName>
        <fullName evidence="2">GCN5 family acetyltransferase</fullName>
    </submittedName>
</protein>
<feature type="domain" description="N-acetyltransferase" evidence="1">
    <location>
        <begin position="3"/>
        <end position="154"/>
    </location>
</feature>
<evidence type="ECO:0000259" key="1">
    <source>
        <dbReference type="PROSITE" id="PS51186"/>
    </source>
</evidence>
<dbReference type="PROSITE" id="PS51186">
    <property type="entry name" value="GNAT"/>
    <property type="match status" value="1"/>
</dbReference>
<evidence type="ECO:0000313" key="2">
    <source>
        <dbReference type="EMBL" id="KOF22112.1"/>
    </source>
</evidence>
<dbReference type="InterPro" id="IPR052729">
    <property type="entry name" value="Acyl/Acetyltrans_Enzymes"/>
</dbReference>
<dbReference type="InterPro" id="IPR041496">
    <property type="entry name" value="YitH/HolE_GNAT"/>
</dbReference>
<dbReference type="InterPro" id="IPR016181">
    <property type="entry name" value="Acyl_CoA_acyltransferase"/>
</dbReference>
<dbReference type="Gene3D" id="3.40.630.30">
    <property type="match status" value="1"/>
</dbReference>
<comment type="caution">
    <text evidence="2">The sequence shown here is derived from an EMBL/GenBank/DDBJ whole genome shotgun (WGS) entry which is preliminary data.</text>
</comment>
<gene>
    <name evidence="2" type="ORF">AC244_00655</name>
</gene>
<dbReference type="OrthoDB" id="20916at2"/>
<dbReference type="PANTHER" id="PTHR47237">
    <property type="entry name" value="SLL0310 PROTEIN"/>
    <property type="match status" value="1"/>
</dbReference>
<proteinExistence type="predicted"/>
<evidence type="ECO:0000313" key="3">
    <source>
        <dbReference type="Proteomes" id="UP000037425"/>
    </source>
</evidence>
<organism evidence="2 3">
    <name type="scientific">Ensifer adhaerens</name>
    <name type="common">Sinorhizobium morelense</name>
    <dbReference type="NCBI Taxonomy" id="106592"/>
    <lineage>
        <taxon>Bacteria</taxon>
        <taxon>Pseudomonadati</taxon>
        <taxon>Pseudomonadota</taxon>
        <taxon>Alphaproteobacteria</taxon>
        <taxon>Hyphomicrobiales</taxon>
        <taxon>Rhizobiaceae</taxon>
        <taxon>Sinorhizobium/Ensifer group</taxon>
        <taxon>Ensifer</taxon>
    </lineage>
</organism>
<dbReference type="CDD" id="cd04301">
    <property type="entry name" value="NAT_SF"/>
    <property type="match status" value="1"/>
</dbReference>
<dbReference type="Proteomes" id="UP000037425">
    <property type="component" value="Unassembled WGS sequence"/>
</dbReference>
<dbReference type="RefSeq" id="WP_053246933.1">
    <property type="nucleotide sequence ID" value="NZ_LGAP01000001.1"/>
</dbReference>
<dbReference type="Pfam" id="PF18014">
    <property type="entry name" value="Acetyltransf_18"/>
    <property type="match status" value="1"/>
</dbReference>